<keyword evidence="3" id="KW-1185">Reference proteome</keyword>
<dbReference type="EMBL" id="LSRX01000119">
    <property type="protein sequence ID" value="OLQ08365.1"/>
    <property type="molecule type" value="Genomic_DNA"/>
</dbReference>
<protein>
    <submittedName>
        <fullName evidence="2">Uncharacterized protein</fullName>
    </submittedName>
</protein>
<dbReference type="SMART" id="SM00642">
    <property type="entry name" value="Aamy"/>
    <property type="match status" value="1"/>
</dbReference>
<evidence type="ECO:0000256" key="1">
    <source>
        <dbReference type="SAM" id="MobiDB-lite"/>
    </source>
</evidence>
<dbReference type="PANTHER" id="PTHR47786">
    <property type="entry name" value="ALPHA-1,4-GLUCAN:MALTOSE-1-PHOSPHATE MALTOSYLTRANSFERASE"/>
    <property type="match status" value="1"/>
</dbReference>
<feature type="compositionally biased region" description="Low complexity" evidence="1">
    <location>
        <begin position="82"/>
        <end position="99"/>
    </location>
</feature>
<dbReference type="AlphaFoldDB" id="A0A1Q9ELR9"/>
<dbReference type="GO" id="GO:0005975">
    <property type="term" value="P:carbohydrate metabolic process"/>
    <property type="evidence" value="ECO:0007669"/>
    <property type="project" value="InterPro"/>
</dbReference>
<feature type="compositionally biased region" description="Basic residues" evidence="1">
    <location>
        <begin position="39"/>
        <end position="59"/>
    </location>
</feature>
<dbReference type="Proteomes" id="UP000186817">
    <property type="component" value="Unassembled WGS sequence"/>
</dbReference>
<gene>
    <name evidence="2" type="ORF">AK812_SmicGene8158</name>
</gene>
<dbReference type="InterPro" id="IPR017853">
    <property type="entry name" value="GH"/>
</dbReference>
<accession>A0A1Q9ELR9</accession>
<dbReference type="Gene3D" id="1.25.40.20">
    <property type="entry name" value="Ankyrin repeat-containing domain"/>
    <property type="match status" value="1"/>
</dbReference>
<dbReference type="SUPFAM" id="SSF51445">
    <property type="entry name" value="(Trans)glycosidases"/>
    <property type="match status" value="1"/>
</dbReference>
<feature type="compositionally biased region" description="Basic and acidic residues" evidence="1">
    <location>
        <begin position="60"/>
        <end position="70"/>
    </location>
</feature>
<dbReference type="PANTHER" id="PTHR47786:SF2">
    <property type="entry name" value="GLYCOSYL HYDROLASE FAMILY 13 CATALYTIC DOMAIN-CONTAINING PROTEIN"/>
    <property type="match status" value="1"/>
</dbReference>
<evidence type="ECO:0000313" key="2">
    <source>
        <dbReference type="EMBL" id="OLQ08365.1"/>
    </source>
</evidence>
<sequence length="975" mass="108505">MSANASPEDDDCVLVNCEARTSPASARGKKDGKKSDEKKKRKKLKKEKKKQKKLKKKEKKAAAKKSDKQQKKAKRRKFEGPTLPLRSSSSSSTSPSSRSEANIALEFARAAEAGKIMDAQFLIRKYGLGWKKNDDNVLHLTVRANCPGLMAWLLCQPGSESILESRNGLGESPLCLATRLCRGCVAMRLVEALADPGACDDKGDSAEAMDLDGLLREAERDELCRQAAKEDRLLAAVAEARRKREELDWRRQLFETMGQEDDDYCRFESHQDLESSDTGRPDSWMDDIAAQAEARAAGAPSMSQILAQQAEAARPLPEPKPKPEDPEPPPSGKRPRSAGSSEQAEGSQPTAPEDPEAAAERRLEARRQDEAKWKQLEAKVAAVSDSDAPLRLWEAELPWPSGTAENPLNVDASGHPKVVRSQLRAGLLRWHPDKFEQRFGRFLPVDEKVRSSIFGRVKALAQQLTRLMAALPEGQQPSTDPSHPMAAEHTAIPAHPSILLLNSRPWLYDLQVSRLKDVTYEQLSTALLGGSVDVCWLQGCWELGPYGRQHDLSDPGRRQHFQDCLPDFSEADCIGSPYAISRYTCNPDLGTEEDLAEFRARLASQGVALMVDFVPNHMARDSPWIDIPDLFIRGRDGKVAFGKDPYSGDWTDTAQLNYWSTACREHMLQQLMDVAERCDGMRVDMAMLCVNDVIERTWGHHLREQGFHRPGEEFWVWALPRLRARHPNFLLVAECYEYDEILPSGTMRELLRQGFSAAYDKVLYDRLTEGHMDKLRGHILHSPDMGTGRLCHFTENHDEDRAAAHYGPRALAATVASLSLPGPRLLMWGQALGLRARLAVHLRRARQEAPDSVLSTVWPRLLSALPHCRGSWEASLPVHGDDSWRFLAWGWKPDGEAAKSEVVACIVVVNFTDSTGWATLKLGALLPGSLRSDSLALKDAIGGETFVRSCSALNNEGLVVGLQPYQSHLLLCSFQ</sequence>
<feature type="region of interest" description="Disordered" evidence="1">
    <location>
        <begin position="310"/>
        <end position="366"/>
    </location>
</feature>
<dbReference type="OrthoDB" id="1740265at2759"/>
<dbReference type="Gene3D" id="3.20.20.80">
    <property type="entry name" value="Glycosidases"/>
    <property type="match status" value="1"/>
</dbReference>
<organism evidence="2 3">
    <name type="scientific">Symbiodinium microadriaticum</name>
    <name type="common">Dinoflagellate</name>
    <name type="synonym">Zooxanthella microadriatica</name>
    <dbReference type="NCBI Taxonomy" id="2951"/>
    <lineage>
        <taxon>Eukaryota</taxon>
        <taxon>Sar</taxon>
        <taxon>Alveolata</taxon>
        <taxon>Dinophyceae</taxon>
        <taxon>Suessiales</taxon>
        <taxon>Symbiodiniaceae</taxon>
        <taxon>Symbiodinium</taxon>
    </lineage>
</organism>
<dbReference type="InterPro" id="IPR006047">
    <property type="entry name" value="GH13_cat_dom"/>
</dbReference>
<name>A0A1Q9ELR9_SYMMI</name>
<comment type="caution">
    <text evidence="2">The sequence shown here is derived from an EMBL/GenBank/DDBJ whole genome shotgun (WGS) entry which is preliminary data.</text>
</comment>
<evidence type="ECO:0000313" key="3">
    <source>
        <dbReference type="Proteomes" id="UP000186817"/>
    </source>
</evidence>
<dbReference type="InterPro" id="IPR036770">
    <property type="entry name" value="Ankyrin_rpt-contain_sf"/>
</dbReference>
<feature type="region of interest" description="Disordered" evidence="1">
    <location>
        <begin position="1"/>
        <end position="99"/>
    </location>
</feature>
<reference evidence="2 3" key="1">
    <citation type="submission" date="2016-02" db="EMBL/GenBank/DDBJ databases">
        <title>Genome analysis of coral dinoflagellate symbionts highlights evolutionary adaptations to a symbiotic lifestyle.</title>
        <authorList>
            <person name="Aranda M."/>
            <person name="Li Y."/>
            <person name="Liew Y.J."/>
            <person name="Baumgarten S."/>
            <person name="Simakov O."/>
            <person name="Wilson M."/>
            <person name="Piel J."/>
            <person name="Ashoor H."/>
            <person name="Bougouffa S."/>
            <person name="Bajic V.B."/>
            <person name="Ryu T."/>
            <person name="Ravasi T."/>
            <person name="Bayer T."/>
            <person name="Micklem G."/>
            <person name="Kim H."/>
            <person name="Bhak J."/>
            <person name="Lajeunesse T.C."/>
            <person name="Voolstra C.R."/>
        </authorList>
    </citation>
    <scope>NUCLEOTIDE SEQUENCE [LARGE SCALE GENOMIC DNA]</scope>
    <source>
        <strain evidence="2 3">CCMP2467</strain>
    </source>
</reference>
<feature type="compositionally biased region" description="Polar residues" evidence="1">
    <location>
        <begin position="338"/>
        <end position="350"/>
    </location>
</feature>
<proteinExistence type="predicted"/>